<accession>A0A2M8PC92</accession>
<name>A0A2M8PC92_9CHLR</name>
<dbReference type="Pfam" id="PF01551">
    <property type="entry name" value="Peptidase_M23"/>
    <property type="match status" value="1"/>
</dbReference>
<dbReference type="InterPro" id="IPR011055">
    <property type="entry name" value="Dup_hybrid_motif"/>
</dbReference>
<dbReference type="PANTHER" id="PTHR21666:SF270">
    <property type="entry name" value="MUREIN HYDROLASE ACTIVATOR ENVC"/>
    <property type="match status" value="1"/>
</dbReference>
<reference evidence="2 3" key="1">
    <citation type="submission" date="2017-11" db="EMBL/GenBank/DDBJ databases">
        <title>Evolution of Phototrophy in the Chloroflexi Phylum Driven by Horizontal Gene Transfer.</title>
        <authorList>
            <person name="Ward L.M."/>
            <person name="Hemp J."/>
            <person name="Shih P.M."/>
            <person name="Mcglynn S.E."/>
            <person name="Fischer W."/>
        </authorList>
    </citation>
    <scope>NUCLEOTIDE SEQUENCE [LARGE SCALE GENOMIC DNA]</scope>
    <source>
        <strain evidence="2">JP3_13</strain>
    </source>
</reference>
<organism evidence="2 3">
    <name type="scientific">Candidatus Thermofonsia Clade 1 bacterium</name>
    <dbReference type="NCBI Taxonomy" id="2364210"/>
    <lineage>
        <taxon>Bacteria</taxon>
        <taxon>Bacillati</taxon>
        <taxon>Chloroflexota</taxon>
        <taxon>Candidatus Thermofontia</taxon>
        <taxon>Candidatus Thermofonsia Clade 1</taxon>
    </lineage>
</organism>
<sequence length="150" mass="16465">MCEPFYLAFPLNCAPRLTDPFDAPRPYANGKHEGADFAALLPDGTPATVLAAQRGYVARVGYQRDGYGLFVRIVHLWQADQTFVTWYGHLSRVWVREGQSVALGQPLGMAGSSGFSSGVHLHLTLQHLGHGLSGYSVRDVVNPLLYLRLP</sequence>
<comment type="caution">
    <text evidence="2">The sequence shown here is derived from an EMBL/GenBank/DDBJ whole genome shotgun (WGS) entry which is preliminary data.</text>
</comment>
<dbReference type="SUPFAM" id="SSF51261">
    <property type="entry name" value="Duplicated hybrid motif"/>
    <property type="match status" value="1"/>
</dbReference>
<evidence type="ECO:0000313" key="2">
    <source>
        <dbReference type="EMBL" id="PJF35168.1"/>
    </source>
</evidence>
<dbReference type="PANTHER" id="PTHR21666">
    <property type="entry name" value="PEPTIDASE-RELATED"/>
    <property type="match status" value="1"/>
</dbReference>
<protein>
    <recommendedName>
        <fullName evidence="1">M23ase beta-sheet core domain-containing protein</fullName>
    </recommendedName>
</protein>
<feature type="domain" description="M23ase beta-sheet core" evidence="1">
    <location>
        <begin position="31"/>
        <end position="129"/>
    </location>
</feature>
<dbReference type="Gene3D" id="2.70.70.10">
    <property type="entry name" value="Glucose Permease (Domain IIA)"/>
    <property type="match status" value="1"/>
</dbReference>
<proteinExistence type="predicted"/>
<gene>
    <name evidence="2" type="ORF">CUN49_11955</name>
</gene>
<dbReference type="InterPro" id="IPR050570">
    <property type="entry name" value="Cell_wall_metabolism_enzyme"/>
</dbReference>
<dbReference type="Proteomes" id="UP000229681">
    <property type="component" value="Unassembled WGS sequence"/>
</dbReference>
<dbReference type="GO" id="GO:0004222">
    <property type="term" value="F:metalloendopeptidase activity"/>
    <property type="evidence" value="ECO:0007669"/>
    <property type="project" value="TreeGrafter"/>
</dbReference>
<dbReference type="CDD" id="cd12797">
    <property type="entry name" value="M23_peptidase"/>
    <property type="match status" value="1"/>
</dbReference>
<evidence type="ECO:0000259" key="1">
    <source>
        <dbReference type="Pfam" id="PF01551"/>
    </source>
</evidence>
<dbReference type="EMBL" id="PGTM01000197">
    <property type="protein sequence ID" value="PJF35168.1"/>
    <property type="molecule type" value="Genomic_DNA"/>
</dbReference>
<dbReference type="AlphaFoldDB" id="A0A2M8PC92"/>
<dbReference type="InterPro" id="IPR016047">
    <property type="entry name" value="M23ase_b-sheet_dom"/>
</dbReference>
<evidence type="ECO:0000313" key="3">
    <source>
        <dbReference type="Proteomes" id="UP000229681"/>
    </source>
</evidence>